<evidence type="ECO:0000313" key="3">
    <source>
        <dbReference type="EMBL" id="CAD7249774.1"/>
    </source>
</evidence>
<evidence type="ECO:0000256" key="2">
    <source>
        <dbReference type="SAM" id="SignalP"/>
    </source>
</evidence>
<dbReference type="Proteomes" id="UP000677054">
    <property type="component" value="Unassembled WGS sequence"/>
</dbReference>
<feature type="compositionally biased region" description="Basic and acidic residues" evidence="1">
    <location>
        <begin position="188"/>
        <end position="204"/>
    </location>
</feature>
<protein>
    <submittedName>
        <fullName evidence="3">Uncharacterized protein</fullName>
    </submittedName>
</protein>
<evidence type="ECO:0000256" key="1">
    <source>
        <dbReference type="SAM" id="MobiDB-lite"/>
    </source>
</evidence>
<gene>
    <name evidence="3" type="ORF">DSTB1V02_LOCUS9561</name>
</gene>
<organism evidence="3">
    <name type="scientific">Darwinula stevensoni</name>
    <dbReference type="NCBI Taxonomy" id="69355"/>
    <lineage>
        <taxon>Eukaryota</taxon>
        <taxon>Metazoa</taxon>
        <taxon>Ecdysozoa</taxon>
        <taxon>Arthropoda</taxon>
        <taxon>Crustacea</taxon>
        <taxon>Oligostraca</taxon>
        <taxon>Ostracoda</taxon>
        <taxon>Podocopa</taxon>
        <taxon>Podocopida</taxon>
        <taxon>Darwinulocopina</taxon>
        <taxon>Darwinuloidea</taxon>
        <taxon>Darwinulidae</taxon>
        <taxon>Darwinula</taxon>
    </lineage>
</organism>
<keyword evidence="4" id="KW-1185">Reference proteome</keyword>
<name>A0A7R9FNR9_9CRUS</name>
<accession>A0A7R9FNR9</accession>
<feature type="region of interest" description="Disordered" evidence="1">
    <location>
        <begin position="85"/>
        <end position="283"/>
    </location>
</feature>
<feature type="chain" id="PRO_5036210488" evidence="2">
    <location>
        <begin position="26"/>
        <end position="283"/>
    </location>
</feature>
<feature type="compositionally biased region" description="Basic and acidic residues" evidence="1">
    <location>
        <begin position="262"/>
        <end position="283"/>
    </location>
</feature>
<sequence length="283" mass="30148">MAPPPMGPLRLFLLMCSVLPGEVFPAPHPSPAAAPSPQMFKLRGPKAETGDPFPIIPMVSRGRILRPDPVAMILLRKRRVVPHRINRGPKADEPEISPLSQDEAEVTQGDRRANILRGQRVLASPDDSSIPIQQNFESSDLEKRKDSQEDKESSKASRPEDSKKSDKGLDDGQSDIESPNKVPQGSGKADKGKEDTDAQKEDARTATGTGEAISEDDTIDNTKESLSTNGEIGRDDGNGGSGDGLDATADDGDADQNGSNDSSHDIDKDGSDDGTDDANKDGS</sequence>
<feature type="compositionally biased region" description="Basic and acidic residues" evidence="1">
    <location>
        <begin position="140"/>
        <end position="170"/>
    </location>
</feature>
<feature type="compositionally biased region" description="Polar residues" evidence="1">
    <location>
        <begin position="126"/>
        <end position="138"/>
    </location>
</feature>
<evidence type="ECO:0000313" key="4">
    <source>
        <dbReference type="Proteomes" id="UP000677054"/>
    </source>
</evidence>
<feature type="non-terminal residue" evidence="3">
    <location>
        <position position="283"/>
    </location>
</feature>
<keyword evidence="2" id="KW-0732">Signal</keyword>
<reference evidence="3" key="1">
    <citation type="submission" date="2020-11" db="EMBL/GenBank/DDBJ databases">
        <authorList>
            <person name="Tran Van P."/>
        </authorList>
    </citation>
    <scope>NUCLEOTIDE SEQUENCE</scope>
</reference>
<proteinExistence type="predicted"/>
<dbReference type="EMBL" id="CAJPEV010002480">
    <property type="protein sequence ID" value="CAG0897045.1"/>
    <property type="molecule type" value="Genomic_DNA"/>
</dbReference>
<dbReference type="AlphaFoldDB" id="A0A7R9FNR9"/>
<feature type="signal peptide" evidence="2">
    <location>
        <begin position="1"/>
        <end position="25"/>
    </location>
</feature>
<dbReference type="EMBL" id="LR901997">
    <property type="protein sequence ID" value="CAD7249774.1"/>
    <property type="molecule type" value="Genomic_DNA"/>
</dbReference>